<proteinExistence type="predicted"/>
<gene>
    <name evidence="1" type="ORF">FIBSPDRAFT_855276</name>
</gene>
<dbReference type="EMBL" id="KV417517">
    <property type="protein sequence ID" value="KZP25987.1"/>
    <property type="molecule type" value="Genomic_DNA"/>
</dbReference>
<sequence length="55" mass="5971">MYSWITSGAWKDAGSEITFRLLLNGYIFDCVAHEALQDSGSSTLGILGFTLKDAV</sequence>
<protein>
    <submittedName>
        <fullName evidence="1">Uncharacterized protein</fullName>
    </submittedName>
</protein>
<organism evidence="1">
    <name type="scientific">Athelia psychrophila</name>
    <dbReference type="NCBI Taxonomy" id="1759441"/>
    <lineage>
        <taxon>Eukaryota</taxon>
        <taxon>Fungi</taxon>
        <taxon>Dikarya</taxon>
        <taxon>Basidiomycota</taxon>
        <taxon>Agaricomycotina</taxon>
        <taxon>Agaricomycetes</taxon>
        <taxon>Agaricomycetidae</taxon>
        <taxon>Atheliales</taxon>
        <taxon>Atheliaceae</taxon>
        <taxon>Athelia</taxon>
    </lineage>
</organism>
<name>A0A166PDR3_9AGAM</name>
<evidence type="ECO:0000313" key="1">
    <source>
        <dbReference type="EMBL" id="KZP25987.1"/>
    </source>
</evidence>
<accession>A0A166PDR3</accession>
<feature type="non-terminal residue" evidence="1">
    <location>
        <position position="55"/>
    </location>
</feature>
<dbReference type="AlphaFoldDB" id="A0A166PDR3"/>
<reference evidence="1" key="1">
    <citation type="journal article" date="2016" name="Mol. Biol. Evol.">
        <title>Comparative Genomics of Early-Diverging Mushroom-Forming Fungi Provides Insights into the Origins of Lignocellulose Decay Capabilities.</title>
        <authorList>
            <person name="Nagy L.G."/>
            <person name="Riley R."/>
            <person name="Tritt A."/>
            <person name="Adam C."/>
            <person name="Daum C."/>
            <person name="Floudas D."/>
            <person name="Sun H."/>
            <person name="Yadav J.S."/>
            <person name="Pangilinan J."/>
            <person name="Larsson K.H."/>
            <person name="Matsuura K."/>
            <person name="Barry K."/>
            <person name="Labutti K."/>
            <person name="Kuo R."/>
            <person name="Ohm R.A."/>
            <person name="Bhattacharya S.S."/>
            <person name="Shirouzu T."/>
            <person name="Yoshinaga Y."/>
            <person name="Martin F.M."/>
            <person name="Grigoriev I.V."/>
            <person name="Hibbett D.S."/>
        </authorList>
    </citation>
    <scope>NUCLEOTIDE SEQUENCE [LARGE SCALE GENOMIC DNA]</scope>
    <source>
        <strain evidence="1">CBS 109695</strain>
    </source>
</reference>